<organism evidence="4 5">
    <name type="scientific">Saccharolobus caldissimus</name>
    <dbReference type="NCBI Taxonomy" id="1702097"/>
    <lineage>
        <taxon>Archaea</taxon>
        <taxon>Thermoproteota</taxon>
        <taxon>Thermoprotei</taxon>
        <taxon>Sulfolobales</taxon>
        <taxon>Sulfolobaceae</taxon>
        <taxon>Saccharolobus</taxon>
    </lineage>
</organism>
<dbReference type="GO" id="GO:0005829">
    <property type="term" value="C:cytosol"/>
    <property type="evidence" value="ECO:0007669"/>
    <property type="project" value="TreeGrafter"/>
</dbReference>
<reference evidence="4 5" key="1">
    <citation type="journal article" date="2022" name="Microbiol. Resour. Announc.">
        <title>Complete Genome Sequence of the Hyperthermophilic and Acidophilic Archaeon Saccharolobus caldissimus Strain HS-3T.</title>
        <authorList>
            <person name="Sakai H.D."/>
            <person name="Kurosawa N."/>
        </authorList>
    </citation>
    <scope>NUCLEOTIDE SEQUENCE [LARGE SCALE GENOMIC DNA]</scope>
    <source>
        <strain evidence="4 5">JCM32116</strain>
    </source>
</reference>
<keyword evidence="5" id="KW-1185">Reference proteome</keyword>
<dbReference type="KEGG" id="scas:SACC_03200"/>
<dbReference type="EMBL" id="AP025226">
    <property type="protein sequence ID" value="BDB97303.1"/>
    <property type="molecule type" value="Genomic_DNA"/>
</dbReference>
<dbReference type="InterPro" id="IPR002510">
    <property type="entry name" value="Metalloprtase-TldD/E_N"/>
</dbReference>
<name>A0AAQ4CNC2_9CREN</name>
<dbReference type="GO" id="GO:0006508">
    <property type="term" value="P:proteolysis"/>
    <property type="evidence" value="ECO:0007669"/>
    <property type="project" value="InterPro"/>
</dbReference>
<evidence type="ECO:0000259" key="1">
    <source>
        <dbReference type="Pfam" id="PF01523"/>
    </source>
</evidence>
<dbReference type="InterPro" id="IPR045569">
    <property type="entry name" value="Metalloprtase-TldD/E_C"/>
</dbReference>
<dbReference type="AlphaFoldDB" id="A0AAQ4CNC2"/>
<dbReference type="Gene3D" id="3.30.2290.10">
    <property type="entry name" value="PmbA/TldD superfamily"/>
    <property type="match status" value="1"/>
</dbReference>
<evidence type="ECO:0000259" key="3">
    <source>
        <dbReference type="Pfam" id="PF19290"/>
    </source>
</evidence>
<dbReference type="PANTHER" id="PTHR43421:SF1">
    <property type="entry name" value="METALLOPROTEASE PMBA"/>
    <property type="match status" value="1"/>
</dbReference>
<dbReference type="Pfam" id="PF01523">
    <property type="entry name" value="PmbA_TldD_1st"/>
    <property type="match status" value="1"/>
</dbReference>
<evidence type="ECO:0000313" key="5">
    <source>
        <dbReference type="Proteomes" id="UP001319921"/>
    </source>
</evidence>
<dbReference type="InterPro" id="IPR036059">
    <property type="entry name" value="TldD/PmbA_sf"/>
</dbReference>
<feature type="domain" description="Metalloprotease TldD/E central" evidence="3">
    <location>
        <begin position="107"/>
        <end position="195"/>
    </location>
</feature>
<dbReference type="Pfam" id="PF19290">
    <property type="entry name" value="PmbA_TldD_2nd"/>
    <property type="match status" value="1"/>
</dbReference>
<dbReference type="Proteomes" id="UP001319921">
    <property type="component" value="Chromosome"/>
</dbReference>
<dbReference type="InterPro" id="IPR047657">
    <property type="entry name" value="PmbA"/>
</dbReference>
<dbReference type="InterPro" id="IPR045570">
    <property type="entry name" value="Metalloprtase-TldD/E_cen_dom"/>
</dbReference>
<dbReference type="RefSeq" id="WP_229571313.1">
    <property type="nucleotide sequence ID" value="NZ_AP025226.1"/>
</dbReference>
<dbReference type="PANTHER" id="PTHR43421">
    <property type="entry name" value="METALLOPROTEASE PMBA"/>
    <property type="match status" value="1"/>
</dbReference>
<proteinExistence type="predicted"/>
<dbReference type="GO" id="GO:0008237">
    <property type="term" value="F:metallopeptidase activity"/>
    <property type="evidence" value="ECO:0007669"/>
    <property type="project" value="InterPro"/>
</dbReference>
<dbReference type="GeneID" id="68865048"/>
<sequence length="426" mass="47860">MSERLISRAKNLGISAEIYTIRLKEYQISKERTYRTIKGEEVGFGVRVIYDNRLGFIYGNNLNDTILDNAIKLAKLSDKDNANTLPSPKPLQKITGLYDSEVENSEEKSKELIKEIIELEEKINLTFAEVVTGVYEVSILSTEGVDVSEKRSIVSVFASGIFKENNIVSPEIYEYRFSHGFHIDINELKEELSEKVSVFSKREKIDVKGYDITLTQKAINNLLSPLLSAAVSAENLYRKSTPFNLNERINENLEIIDDPLEPKLPFSRSFDDEGMPSKQNRIIYNGEIKTFLNNTYWSIKTSLENTNSASRTLYGNLIPSYSVLPRISPSNLIIKYKRTESNVEDGTITVDQVQGVHTANYSSGEFSVVASVSWLNKSGERIGLREIVISGDIKNLLKNIVASSKEAKLYGNVVSGKLRVTGLSII</sequence>
<evidence type="ECO:0000313" key="4">
    <source>
        <dbReference type="EMBL" id="BDB97303.1"/>
    </source>
</evidence>
<accession>A0AAQ4CNC2</accession>
<dbReference type="InterPro" id="IPR035068">
    <property type="entry name" value="TldD/PmbA_N"/>
</dbReference>
<feature type="domain" description="Metalloprotease TldD/E N-terminal" evidence="1">
    <location>
        <begin position="39"/>
        <end position="74"/>
    </location>
</feature>
<dbReference type="SUPFAM" id="SSF111283">
    <property type="entry name" value="Putative modulator of DNA gyrase, PmbA/TldD"/>
    <property type="match status" value="1"/>
</dbReference>
<gene>
    <name evidence="4" type="ORF">SACC_03200</name>
</gene>
<feature type="domain" description="Metalloprotease TldD/E C-terminal" evidence="2">
    <location>
        <begin position="210"/>
        <end position="425"/>
    </location>
</feature>
<dbReference type="Pfam" id="PF19289">
    <property type="entry name" value="PmbA_TldD_3rd"/>
    <property type="match status" value="1"/>
</dbReference>
<evidence type="ECO:0000259" key="2">
    <source>
        <dbReference type="Pfam" id="PF19289"/>
    </source>
</evidence>
<evidence type="ECO:0008006" key="6">
    <source>
        <dbReference type="Google" id="ProtNLM"/>
    </source>
</evidence>
<protein>
    <recommendedName>
        <fullName evidence="6">Peptidase U62 modulator of DNA gyrase</fullName>
    </recommendedName>
</protein>